<proteinExistence type="predicted"/>
<dbReference type="PROSITE" id="PS50089">
    <property type="entry name" value="ZF_RING_2"/>
    <property type="match status" value="1"/>
</dbReference>
<evidence type="ECO:0000313" key="7">
    <source>
        <dbReference type="EMBL" id="KAF7634338.1"/>
    </source>
</evidence>
<dbReference type="GO" id="GO:0008270">
    <property type="term" value="F:zinc ion binding"/>
    <property type="evidence" value="ECO:0007669"/>
    <property type="project" value="UniProtKB-KW"/>
</dbReference>
<keyword evidence="2 4" id="KW-0863">Zinc-finger</keyword>
<dbReference type="AlphaFoldDB" id="A0A8S9ZMF4"/>
<keyword evidence="3" id="KW-0862">Zinc</keyword>
<dbReference type="Gene3D" id="3.30.40.10">
    <property type="entry name" value="Zinc/RING finger domain, C3HC4 (zinc finger)"/>
    <property type="match status" value="1"/>
</dbReference>
<dbReference type="InterPro" id="IPR013083">
    <property type="entry name" value="Znf_RING/FYVE/PHD"/>
</dbReference>
<dbReference type="PANTHER" id="PTHR45969:SF69">
    <property type="entry name" value="FINGER DOMAIN PROTEIN, PUTATIVE (AFU_ORTHOLOGUE AFUA_3G12190)-RELATED"/>
    <property type="match status" value="1"/>
</dbReference>
<dbReference type="OrthoDB" id="9984778at2759"/>
<dbReference type="Pfam" id="PF13639">
    <property type="entry name" value="zf-RING_2"/>
    <property type="match status" value="1"/>
</dbReference>
<sequence>MNIGNCSICLDNFKTIEMAVLRNCGHSFHQKCISRAIKIKKECPLCRTYNKTVDLILPKFDGPVLSLPCIKNEAINIAFGYYDRIYKQNGCSSSHLSQDEQREQLHSCLLNLLTTIEDQTEEEEKNWESLRNFIKVASIASVCAILAFFCYLYWPVISPIAGRIASIVWSFIKGLRDFLKLHQPEILAGIFALMEFGLAWKVSEISEENEES</sequence>
<dbReference type="InterPro" id="IPR001841">
    <property type="entry name" value="Znf_RING"/>
</dbReference>
<organism evidence="7 8">
    <name type="scientific">Meloidogyne graminicola</name>
    <dbReference type="NCBI Taxonomy" id="189291"/>
    <lineage>
        <taxon>Eukaryota</taxon>
        <taxon>Metazoa</taxon>
        <taxon>Ecdysozoa</taxon>
        <taxon>Nematoda</taxon>
        <taxon>Chromadorea</taxon>
        <taxon>Rhabditida</taxon>
        <taxon>Tylenchina</taxon>
        <taxon>Tylenchomorpha</taxon>
        <taxon>Tylenchoidea</taxon>
        <taxon>Meloidogynidae</taxon>
        <taxon>Meloidogyninae</taxon>
        <taxon>Meloidogyne</taxon>
    </lineage>
</organism>
<evidence type="ECO:0000259" key="6">
    <source>
        <dbReference type="PROSITE" id="PS50089"/>
    </source>
</evidence>
<dbReference type="SUPFAM" id="SSF57850">
    <property type="entry name" value="RING/U-box"/>
    <property type="match status" value="1"/>
</dbReference>
<evidence type="ECO:0000256" key="2">
    <source>
        <dbReference type="ARBA" id="ARBA00022771"/>
    </source>
</evidence>
<gene>
    <name evidence="7" type="ORF">Mgra_00006305</name>
</gene>
<evidence type="ECO:0000313" key="8">
    <source>
        <dbReference type="Proteomes" id="UP000605970"/>
    </source>
</evidence>
<dbReference type="GO" id="GO:0061630">
    <property type="term" value="F:ubiquitin protein ligase activity"/>
    <property type="evidence" value="ECO:0007669"/>
    <property type="project" value="TreeGrafter"/>
</dbReference>
<dbReference type="SMART" id="SM00184">
    <property type="entry name" value="RING"/>
    <property type="match status" value="1"/>
</dbReference>
<keyword evidence="5" id="KW-1133">Transmembrane helix</keyword>
<feature type="transmembrane region" description="Helical" evidence="5">
    <location>
        <begin position="133"/>
        <end position="154"/>
    </location>
</feature>
<dbReference type="Proteomes" id="UP000605970">
    <property type="component" value="Unassembled WGS sequence"/>
</dbReference>
<dbReference type="PANTHER" id="PTHR45969">
    <property type="entry name" value="RING ZINC FINGER PROTEIN-RELATED"/>
    <property type="match status" value="1"/>
</dbReference>
<keyword evidence="5" id="KW-0472">Membrane</keyword>
<comment type="caution">
    <text evidence="7">The sequence shown here is derived from an EMBL/GenBank/DDBJ whole genome shotgun (WGS) entry which is preliminary data.</text>
</comment>
<evidence type="ECO:0000256" key="4">
    <source>
        <dbReference type="PROSITE-ProRule" id="PRU00175"/>
    </source>
</evidence>
<evidence type="ECO:0000256" key="5">
    <source>
        <dbReference type="SAM" id="Phobius"/>
    </source>
</evidence>
<feature type="domain" description="RING-type" evidence="6">
    <location>
        <begin position="6"/>
        <end position="47"/>
    </location>
</feature>
<evidence type="ECO:0000256" key="1">
    <source>
        <dbReference type="ARBA" id="ARBA00022723"/>
    </source>
</evidence>
<protein>
    <submittedName>
        <fullName evidence="7">RING-type domain-containing protein</fullName>
    </submittedName>
</protein>
<keyword evidence="5" id="KW-0812">Transmembrane</keyword>
<dbReference type="EMBL" id="JABEBT010000060">
    <property type="protein sequence ID" value="KAF7634338.1"/>
    <property type="molecule type" value="Genomic_DNA"/>
</dbReference>
<dbReference type="GO" id="GO:0016567">
    <property type="term" value="P:protein ubiquitination"/>
    <property type="evidence" value="ECO:0007669"/>
    <property type="project" value="TreeGrafter"/>
</dbReference>
<reference evidence="7" key="1">
    <citation type="journal article" date="2020" name="Ecol. Evol.">
        <title>Genome structure and content of the rice root-knot nematode (Meloidogyne graminicola).</title>
        <authorList>
            <person name="Phan N.T."/>
            <person name="Danchin E.G.J."/>
            <person name="Klopp C."/>
            <person name="Perfus-Barbeoch L."/>
            <person name="Kozlowski D.K."/>
            <person name="Koutsovoulos G.D."/>
            <person name="Lopez-Roques C."/>
            <person name="Bouchez O."/>
            <person name="Zahm M."/>
            <person name="Besnard G."/>
            <person name="Bellafiore S."/>
        </authorList>
    </citation>
    <scope>NUCLEOTIDE SEQUENCE</scope>
    <source>
        <strain evidence="7">VN-18</strain>
    </source>
</reference>
<evidence type="ECO:0000256" key="3">
    <source>
        <dbReference type="ARBA" id="ARBA00022833"/>
    </source>
</evidence>
<keyword evidence="8" id="KW-1185">Reference proteome</keyword>
<name>A0A8S9ZMF4_9BILA</name>
<keyword evidence="1" id="KW-0479">Metal-binding</keyword>
<accession>A0A8S9ZMF4</accession>